<keyword evidence="2" id="KW-1185">Reference proteome</keyword>
<evidence type="ECO:0000313" key="1">
    <source>
        <dbReference type="EMBL" id="KAG7307891.1"/>
    </source>
</evidence>
<name>A0ABQ7QS48_PLUXY</name>
<reference evidence="1 2" key="1">
    <citation type="submission" date="2021-06" db="EMBL/GenBank/DDBJ databases">
        <title>A haploid diamondback moth (Plutella xylostella L.) genome assembly resolves 31 chromosomes and identifies a diamide resistance mutation.</title>
        <authorList>
            <person name="Ward C.M."/>
            <person name="Perry K.D."/>
            <person name="Baker G."/>
            <person name="Powis K."/>
            <person name="Heckel D.G."/>
            <person name="Baxter S.W."/>
        </authorList>
    </citation>
    <scope>NUCLEOTIDE SEQUENCE [LARGE SCALE GENOMIC DNA]</scope>
    <source>
        <strain evidence="1 2">LV</strain>
        <tissue evidence="1">Single pupa</tissue>
    </source>
</reference>
<comment type="caution">
    <text evidence="1">The sequence shown here is derived from an EMBL/GenBank/DDBJ whole genome shotgun (WGS) entry which is preliminary data.</text>
</comment>
<dbReference type="Proteomes" id="UP000823941">
    <property type="component" value="Chromosome 9"/>
</dbReference>
<dbReference type="EMBL" id="JAHIBW010000009">
    <property type="protein sequence ID" value="KAG7307891.1"/>
    <property type="molecule type" value="Genomic_DNA"/>
</dbReference>
<evidence type="ECO:0000313" key="2">
    <source>
        <dbReference type="Proteomes" id="UP000823941"/>
    </source>
</evidence>
<proteinExistence type="predicted"/>
<organism evidence="1 2">
    <name type="scientific">Plutella xylostella</name>
    <name type="common">Diamondback moth</name>
    <name type="synonym">Plutella maculipennis</name>
    <dbReference type="NCBI Taxonomy" id="51655"/>
    <lineage>
        <taxon>Eukaryota</taxon>
        <taxon>Metazoa</taxon>
        <taxon>Ecdysozoa</taxon>
        <taxon>Arthropoda</taxon>
        <taxon>Hexapoda</taxon>
        <taxon>Insecta</taxon>
        <taxon>Pterygota</taxon>
        <taxon>Neoptera</taxon>
        <taxon>Endopterygota</taxon>
        <taxon>Lepidoptera</taxon>
        <taxon>Glossata</taxon>
        <taxon>Ditrysia</taxon>
        <taxon>Yponomeutoidea</taxon>
        <taxon>Plutellidae</taxon>
        <taxon>Plutella</taxon>
    </lineage>
</organism>
<gene>
    <name evidence="1" type="ORF">JYU34_006503</name>
</gene>
<accession>A0ABQ7QS48</accession>
<sequence length="56" mass="6132">MYNLRQPARGPVEVVSLTPGVPLLLGYVCRADRATLTVASQTTITLHAPDDRQKQL</sequence>
<protein>
    <submittedName>
        <fullName evidence="1">Uncharacterized protein</fullName>
    </submittedName>
</protein>